<dbReference type="KEGG" id="pki:111845358"/>
<dbReference type="STRING" id="1676925.ENSPKIP00000022223"/>
<dbReference type="InterPro" id="IPR051293">
    <property type="entry name" value="MTUS1/CCDC69"/>
</dbReference>
<comment type="similarity">
    <text evidence="2">Belongs to the MTUS1 family.</text>
</comment>
<reference evidence="7" key="1">
    <citation type="submission" date="2025-08" db="UniProtKB">
        <authorList>
            <consortium name="Ensembl"/>
        </authorList>
    </citation>
    <scope>IDENTIFICATION</scope>
</reference>
<comment type="subcellular location">
    <subcellularLocation>
        <location evidence="1">Nucleus</location>
    </subcellularLocation>
</comment>
<feature type="region of interest" description="Disordered" evidence="6">
    <location>
        <begin position="396"/>
        <end position="431"/>
    </location>
</feature>
<feature type="coiled-coil region" evidence="5">
    <location>
        <begin position="234"/>
        <end position="276"/>
    </location>
</feature>
<feature type="region of interest" description="Disordered" evidence="6">
    <location>
        <begin position="47"/>
        <end position="81"/>
    </location>
</feature>
<dbReference type="GeneTree" id="ENSGT00950000183026"/>
<dbReference type="PANTHER" id="PTHR24200">
    <property type="entry name" value="TOUCAN, ISOFORM A"/>
    <property type="match status" value="1"/>
</dbReference>
<sequence length="431" mass="49741">MLWSPKRSLSNIHVKLTATGLLRKLQLLSGYRRSTMVFHTVDRGKLRASSCNKDPQNSSPCDLVNRESNQHKDQSQDVGHRREDQLIASDRRFLAAAVIIQHIFTKHEDVVKRRTELSQELATLRGELGSLTATCDRLQQEKEELNAVFQGALQKVQEKHQQELANFEEQQQAFYSAEWEKVHEAYQEQADRCRSQMLQEVDDLKSKHDAFIRQLETSHSEKMECLRLQCETSFEELRKKHEQEILALDETLKEAEGALSNQIEELKVENSTLKAEEGRRKASTEKTRKDPHTIYLEQELDSLKVVLDIKIQQLHQQDQKLMQMEKLVEKNVQLEECLKKVQQENEDFKARMDKHAALSRQLSTEQAVLQESLQKESKVNKRLSMENEELLWKLHNGDLGSPRKVSPSSVPVSFQSPRSSAILSSSPSSPR</sequence>
<dbReference type="CTD" id="563853"/>
<evidence type="ECO:0000256" key="4">
    <source>
        <dbReference type="ARBA" id="ARBA00023242"/>
    </source>
</evidence>
<feature type="coiled-coil region" evidence="5">
    <location>
        <begin position="121"/>
        <end position="173"/>
    </location>
</feature>
<dbReference type="Proteomes" id="UP000261540">
    <property type="component" value="Unplaced"/>
</dbReference>
<organism evidence="7 8">
    <name type="scientific">Paramormyrops kingsleyae</name>
    <dbReference type="NCBI Taxonomy" id="1676925"/>
    <lineage>
        <taxon>Eukaryota</taxon>
        <taxon>Metazoa</taxon>
        <taxon>Chordata</taxon>
        <taxon>Craniata</taxon>
        <taxon>Vertebrata</taxon>
        <taxon>Euteleostomi</taxon>
        <taxon>Actinopterygii</taxon>
        <taxon>Neopterygii</taxon>
        <taxon>Teleostei</taxon>
        <taxon>Osteoglossocephala</taxon>
        <taxon>Osteoglossomorpha</taxon>
        <taxon>Osteoglossiformes</taxon>
        <taxon>Mormyridae</taxon>
        <taxon>Paramormyrops</taxon>
    </lineage>
</organism>
<dbReference type="GO" id="GO:0008017">
    <property type="term" value="F:microtubule binding"/>
    <property type="evidence" value="ECO:0007669"/>
    <property type="project" value="TreeGrafter"/>
</dbReference>
<dbReference type="Ensembl" id="ENSPKIT00000002881.1">
    <property type="protein sequence ID" value="ENSPKIP00000022223.1"/>
    <property type="gene ID" value="ENSPKIG00000006318.1"/>
</dbReference>
<dbReference type="OrthoDB" id="10038993at2759"/>
<reference evidence="7" key="2">
    <citation type="submission" date="2025-09" db="UniProtKB">
        <authorList>
            <consortium name="Ensembl"/>
        </authorList>
    </citation>
    <scope>IDENTIFICATION</scope>
</reference>
<dbReference type="SUPFAM" id="SSF58113">
    <property type="entry name" value="Apolipoprotein A-I"/>
    <property type="match status" value="1"/>
</dbReference>
<evidence type="ECO:0000256" key="6">
    <source>
        <dbReference type="SAM" id="MobiDB-lite"/>
    </source>
</evidence>
<accession>A0A3B3RV91</accession>
<feature type="coiled-coil region" evidence="5">
    <location>
        <begin position="324"/>
        <end position="358"/>
    </location>
</feature>
<evidence type="ECO:0000313" key="7">
    <source>
        <dbReference type="Ensembl" id="ENSPKIP00000022223.1"/>
    </source>
</evidence>
<feature type="compositionally biased region" description="Polar residues" evidence="6">
    <location>
        <begin position="49"/>
        <end position="60"/>
    </location>
</feature>
<evidence type="ECO:0000256" key="2">
    <source>
        <dbReference type="ARBA" id="ARBA00007585"/>
    </source>
</evidence>
<protein>
    <submittedName>
        <fullName evidence="7">Microtubule associated tumor suppressor 1a</fullName>
    </submittedName>
</protein>
<name>A0A3B3RV91_9TELE</name>
<keyword evidence="3 5" id="KW-0175">Coiled coil</keyword>
<evidence type="ECO:0000313" key="8">
    <source>
        <dbReference type="Proteomes" id="UP000261540"/>
    </source>
</evidence>
<dbReference type="AlphaFoldDB" id="A0A3B3RV91"/>
<evidence type="ECO:0000256" key="3">
    <source>
        <dbReference type="ARBA" id="ARBA00023054"/>
    </source>
</evidence>
<dbReference type="PANTHER" id="PTHR24200:SF7">
    <property type="entry name" value="MICROTUBULE-ASSOCIATED TUMOR SUPPRESSOR 1"/>
    <property type="match status" value="1"/>
</dbReference>
<feature type="compositionally biased region" description="Low complexity" evidence="6">
    <location>
        <begin position="402"/>
        <end position="431"/>
    </location>
</feature>
<feature type="compositionally biased region" description="Basic and acidic residues" evidence="6">
    <location>
        <begin position="64"/>
        <end position="81"/>
    </location>
</feature>
<dbReference type="GO" id="GO:0005634">
    <property type="term" value="C:nucleus"/>
    <property type="evidence" value="ECO:0007669"/>
    <property type="project" value="UniProtKB-SubCell"/>
</dbReference>
<evidence type="ECO:0000256" key="5">
    <source>
        <dbReference type="SAM" id="Coils"/>
    </source>
</evidence>
<keyword evidence="4" id="KW-0539">Nucleus</keyword>
<evidence type="ECO:0000256" key="1">
    <source>
        <dbReference type="ARBA" id="ARBA00004123"/>
    </source>
</evidence>
<proteinExistence type="inferred from homology"/>
<keyword evidence="8" id="KW-1185">Reference proteome</keyword>
<dbReference type="GO" id="GO:0005737">
    <property type="term" value="C:cytoplasm"/>
    <property type="evidence" value="ECO:0007669"/>
    <property type="project" value="TreeGrafter"/>
</dbReference>